<dbReference type="PROSITE" id="PS00375">
    <property type="entry name" value="UDPGT"/>
    <property type="match status" value="1"/>
</dbReference>
<dbReference type="PANTHER" id="PTHR48047">
    <property type="entry name" value="GLYCOSYLTRANSFERASE"/>
    <property type="match status" value="1"/>
</dbReference>
<protein>
    <recommendedName>
        <fullName evidence="4">Glycosyltransferase</fullName>
        <ecNumber evidence="4">2.4.1.-</ecNumber>
    </recommendedName>
</protein>
<sequence length="463" mass="51643">MAPSSSPHIVLFPFMSKGHTIPLLHLARLLLRRGITVTVFTTTLNSPFIRGSLTDTKAIVIDLSFPENIPQLPPGVESTDKLPSLSLFIPFVNSTILMQTEFDLALQTLSNVTCIISDGFLGWTRCSALKLGVPRLVFYGMNNYAMAISEAVSISRPHAHIDSLDEPFTVPGFPWIKLTRNDLEPPFNDPNPKGDRWDFVIEQVTANMQSNGFVVNSFYELETKFVDHLNAGPGPKVWCVGPLCLADSPKIVQPQPKYKPIWMEWLDEKLSKGEPVLYVAFGSQAEITVEQLREIADGLEKSKVNFLWVVRSNGLEYLEEFKKRAKDKGLVINEWVDQVAILSHQSVSGFMSHCGWNSAMESICAAVPILAWPMMAEQHLNARMLVEELGVGVPVLTKNGSVRGFISSECIENTVKELMEGKKGKEARENVKEFRDLAMKAMDEDGSSSTTLDLLIEEVCWKN</sequence>
<dbReference type="Proteomes" id="UP000541444">
    <property type="component" value="Unassembled WGS sequence"/>
</dbReference>
<dbReference type="InterPro" id="IPR035595">
    <property type="entry name" value="UDP_glycos_trans_CS"/>
</dbReference>
<dbReference type="InterPro" id="IPR002213">
    <property type="entry name" value="UDP_glucos_trans"/>
</dbReference>
<dbReference type="Pfam" id="PF00201">
    <property type="entry name" value="UDPGT"/>
    <property type="match status" value="1"/>
</dbReference>
<comment type="caution">
    <text evidence="5">The sequence shown here is derived from an EMBL/GenBank/DDBJ whole genome shotgun (WGS) entry which is preliminary data.</text>
</comment>
<dbReference type="OrthoDB" id="5835829at2759"/>
<comment type="similarity">
    <text evidence="1 3">Belongs to the UDP-glycosyltransferase family.</text>
</comment>
<dbReference type="Gene3D" id="3.40.50.2000">
    <property type="entry name" value="Glycogen Phosphorylase B"/>
    <property type="match status" value="2"/>
</dbReference>
<evidence type="ECO:0000313" key="6">
    <source>
        <dbReference type="Proteomes" id="UP000541444"/>
    </source>
</evidence>
<evidence type="ECO:0000256" key="3">
    <source>
        <dbReference type="RuleBase" id="RU003718"/>
    </source>
</evidence>
<keyword evidence="6" id="KW-1185">Reference proteome</keyword>
<keyword evidence="3" id="KW-0328">Glycosyltransferase</keyword>
<dbReference type="SUPFAM" id="SSF53756">
    <property type="entry name" value="UDP-Glycosyltransferase/glycogen phosphorylase"/>
    <property type="match status" value="1"/>
</dbReference>
<evidence type="ECO:0000256" key="2">
    <source>
        <dbReference type="ARBA" id="ARBA00022679"/>
    </source>
</evidence>
<reference evidence="5 6" key="1">
    <citation type="journal article" date="2020" name="IScience">
        <title>Genome Sequencing of the Endangered Kingdonia uniflora (Circaeasteraceae, Ranunculales) Reveals Potential Mechanisms of Evolutionary Specialization.</title>
        <authorList>
            <person name="Sun Y."/>
            <person name="Deng T."/>
            <person name="Zhang A."/>
            <person name="Moore M.J."/>
            <person name="Landis J.B."/>
            <person name="Lin N."/>
            <person name="Zhang H."/>
            <person name="Zhang X."/>
            <person name="Huang J."/>
            <person name="Zhang X."/>
            <person name="Sun H."/>
            <person name="Wang H."/>
        </authorList>
    </citation>
    <scope>NUCLEOTIDE SEQUENCE [LARGE SCALE GENOMIC DNA]</scope>
    <source>
        <strain evidence="5">TB1705</strain>
        <tissue evidence="5">Leaf</tissue>
    </source>
</reference>
<evidence type="ECO:0000313" key="5">
    <source>
        <dbReference type="EMBL" id="KAF6157358.1"/>
    </source>
</evidence>
<name>A0A7J7MRN1_9MAGN</name>
<dbReference type="GO" id="GO:0035251">
    <property type="term" value="F:UDP-glucosyltransferase activity"/>
    <property type="evidence" value="ECO:0007669"/>
    <property type="project" value="TreeGrafter"/>
</dbReference>
<dbReference type="EC" id="2.4.1.-" evidence="4"/>
<keyword evidence="2 3" id="KW-0808">Transferase</keyword>
<dbReference type="AlphaFoldDB" id="A0A7J7MRN1"/>
<proteinExistence type="inferred from homology"/>
<dbReference type="CDD" id="cd03784">
    <property type="entry name" value="GT1_Gtf-like"/>
    <property type="match status" value="1"/>
</dbReference>
<evidence type="ECO:0000256" key="4">
    <source>
        <dbReference type="RuleBase" id="RU362057"/>
    </source>
</evidence>
<evidence type="ECO:0000256" key="1">
    <source>
        <dbReference type="ARBA" id="ARBA00009995"/>
    </source>
</evidence>
<dbReference type="PANTHER" id="PTHR48047:SF51">
    <property type="entry name" value="GLYCOSYLTRANSFERASE"/>
    <property type="match status" value="1"/>
</dbReference>
<dbReference type="EMBL" id="JACGCM010001275">
    <property type="protein sequence ID" value="KAF6157358.1"/>
    <property type="molecule type" value="Genomic_DNA"/>
</dbReference>
<gene>
    <name evidence="5" type="ORF">GIB67_004296</name>
</gene>
<organism evidence="5 6">
    <name type="scientific">Kingdonia uniflora</name>
    <dbReference type="NCBI Taxonomy" id="39325"/>
    <lineage>
        <taxon>Eukaryota</taxon>
        <taxon>Viridiplantae</taxon>
        <taxon>Streptophyta</taxon>
        <taxon>Embryophyta</taxon>
        <taxon>Tracheophyta</taxon>
        <taxon>Spermatophyta</taxon>
        <taxon>Magnoliopsida</taxon>
        <taxon>Ranunculales</taxon>
        <taxon>Circaeasteraceae</taxon>
        <taxon>Kingdonia</taxon>
    </lineage>
</organism>
<dbReference type="FunFam" id="3.40.50.2000:FF:000107">
    <property type="entry name" value="Glycosyltransferase"/>
    <property type="match status" value="1"/>
</dbReference>
<accession>A0A7J7MRN1</accession>